<dbReference type="InterPro" id="IPR012910">
    <property type="entry name" value="Plug_dom"/>
</dbReference>
<feature type="chain" id="PRO_5047307098" evidence="7">
    <location>
        <begin position="30"/>
        <end position="1030"/>
    </location>
</feature>
<feature type="signal peptide" evidence="7">
    <location>
        <begin position="1"/>
        <end position="29"/>
    </location>
</feature>
<comment type="caution">
    <text evidence="10">The sequence shown here is derived from an EMBL/GenBank/DDBJ whole genome shotgun (WGS) entry which is preliminary data.</text>
</comment>
<proteinExistence type="predicted"/>
<dbReference type="PANTHER" id="PTHR30069:SF46">
    <property type="entry name" value="OAR PROTEIN"/>
    <property type="match status" value="1"/>
</dbReference>
<dbReference type="Gene3D" id="2.40.170.20">
    <property type="entry name" value="TonB-dependent receptor, beta-barrel domain"/>
    <property type="match status" value="1"/>
</dbReference>
<keyword evidence="2" id="KW-0813">Transport</keyword>
<evidence type="ECO:0000256" key="6">
    <source>
        <dbReference type="ARBA" id="ARBA00023237"/>
    </source>
</evidence>
<evidence type="ECO:0000256" key="2">
    <source>
        <dbReference type="ARBA" id="ARBA00022448"/>
    </source>
</evidence>
<sequence>MGSSANISMRKTGLATALGLLLASTAAYGQSTTSSIFGHAPVQAGESVVVSNGAGLTRTVGVDSQGRYNATQLPIGTYSVSLMRDGQVVQRRDNVSLKVGVGVDISFSAESAAGGATNAKQLSAVSVTANAVPPIDVSSVDSRTVITAEQLARLPLPRTAEAAALLAPGAVTAAGGATSTTGEPLVSFGGSSSTENAYYINGFNSTDPFNAKGGIALPYGSIDQEEAYTGGYSAQYGRTDGGVINMIGKSGTNQWHFGAQVVYAPEDWRSSQDNTYYMNGLPPKPVAGRLYSPASQNDSWNSTYDVYVGGPIIKDKLFIFASAEANDTGGYSVNPVTTGTSKHYKTNNPKWYAKVNWNINDSNLLELTGASEKNETTGAFYNYNYNTLGDKSFKAFANTTKLGGDMWSAKYTSYITDSLTFNAMYGKMTTVNYSAQPGYSPQYTYVGDYTNQNPTLNGGTPITNAQTNATIANPGNNYKTSNLRLSLTYTLGAHTITAGIDNLRSNANNQGSITTGPGYYWDYAYTNKPTSPISAISATGPVTVGPIANYPGGAPINGTSYYVTKNISVSGAGLLTTQRAEYIEDNWQINDRWLVSIGLRNDAFNNYNGSGQSYMRQTSPQWAPRLGFSWDVYGDGTFKVYGNAGRYYLGQPLAPGGVANGVLRTSQYFTYTGIAADGTPTGLTQLSPATSANSFFGQAPDPRTLTVRNIKAQDQDEFILGFTKTAGQNWVYGAKFTRRLIRHVLDDYCDGTTVAAKAASEGITDINSSACYYINPGQANTFAVQDPSGAFHDVTLSNAEMGFPHAVRRYYALESFLEHPFDGKWYAKVSYTFSRSYGNSEGQGQSDIRAVGGIQNEDWDYPSLMVYAGGPQGNDHTHQIKAFGYYQVTPEWLVSGNLSLVSGGPKYCLGMYGTDPNNTAINPATGAPYNDPSGYGSNYHWCDGQPSPPGASGRLPWMKQVDLGVQYRPAFADHKLGFHLDVFNVFNGQAPLNLYAQMYQGHDGTLNPLYGTPMYLQQPRYVRMSVTYDY</sequence>
<protein>
    <submittedName>
        <fullName evidence="10">TonB-dependent receptor</fullName>
    </submittedName>
</protein>
<keyword evidence="6" id="KW-0998">Cell outer membrane</keyword>
<evidence type="ECO:0000313" key="10">
    <source>
        <dbReference type="EMBL" id="MFK2929355.1"/>
    </source>
</evidence>
<evidence type="ECO:0000256" key="4">
    <source>
        <dbReference type="ARBA" id="ARBA00022692"/>
    </source>
</evidence>
<keyword evidence="4" id="KW-0812">Transmembrane</keyword>
<comment type="subcellular location">
    <subcellularLocation>
        <location evidence="1">Cell outer membrane</location>
        <topology evidence="1">Multi-pass membrane protein</topology>
    </subcellularLocation>
</comment>
<dbReference type="Gene3D" id="2.170.130.10">
    <property type="entry name" value="TonB-dependent receptor, plug domain"/>
    <property type="match status" value="1"/>
</dbReference>
<evidence type="ECO:0000313" key="11">
    <source>
        <dbReference type="Proteomes" id="UP001620397"/>
    </source>
</evidence>
<dbReference type="InterPro" id="IPR039426">
    <property type="entry name" value="TonB-dep_rcpt-like"/>
</dbReference>
<evidence type="ECO:0000256" key="7">
    <source>
        <dbReference type="SAM" id="SignalP"/>
    </source>
</evidence>
<dbReference type="InterPro" id="IPR037066">
    <property type="entry name" value="Plug_dom_sf"/>
</dbReference>
<gene>
    <name evidence="10" type="ORF">ISP14_00990</name>
</gene>
<keyword evidence="7" id="KW-0732">Signal</keyword>
<keyword evidence="11" id="KW-1185">Reference proteome</keyword>
<keyword evidence="10" id="KW-0675">Receptor</keyword>
<dbReference type="EMBL" id="JADIKL010000001">
    <property type="protein sequence ID" value="MFK2929355.1"/>
    <property type="molecule type" value="Genomic_DNA"/>
</dbReference>
<dbReference type="Proteomes" id="UP001620397">
    <property type="component" value="Unassembled WGS sequence"/>
</dbReference>
<keyword evidence="3" id="KW-1134">Transmembrane beta strand</keyword>
<dbReference type="SUPFAM" id="SSF56935">
    <property type="entry name" value="Porins"/>
    <property type="match status" value="1"/>
</dbReference>
<dbReference type="InterPro" id="IPR057601">
    <property type="entry name" value="Oar-like_b-barrel"/>
</dbReference>
<dbReference type="InterPro" id="IPR036942">
    <property type="entry name" value="Beta-barrel_TonB_sf"/>
</dbReference>
<feature type="domain" description="TonB-dependent receptor plug" evidence="8">
    <location>
        <begin position="141"/>
        <end position="241"/>
    </location>
</feature>
<dbReference type="PANTHER" id="PTHR30069">
    <property type="entry name" value="TONB-DEPENDENT OUTER MEMBRANE RECEPTOR"/>
    <property type="match status" value="1"/>
</dbReference>
<feature type="domain" description="TonB-dependent transporter Oar-like beta-barrel" evidence="9">
    <location>
        <begin position="606"/>
        <end position="987"/>
    </location>
</feature>
<keyword evidence="5" id="KW-0472">Membrane</keyword>
<dbReference type="Pfam" id="PF25183">
    <property type="entry name" value="OMP_b-brl_4"/>
    <property type="match status" value="1"/>
</dbReference>
<evidence type="ECO:0000259" key="8">
    <source>
        <dbReference type="Pfam" id="PF07715"/>
    </source>
</evidence>
<dbReference type="Pfam" id="PF07715">
    <property type="entry name" value="Plug"/>
    <property type="match status" value="1"/>
</dbReference>
<evidence type="ECO:0000256" key="1">
    <source>
        <dbReference type="ARBA" id="ARBA00004571"/>
    </source>
</evidence>
<reference evidence="10 11" key="1">
    <citation type="submission" date="2020-10" db="EMBL/GenBank/DDBJ databases">
        <title>Phylogeny of dyella-like bacteria.</title>
        <authorList>
            <person name="Fu J."/>
        </authorList>
    </citation>
    <scope>NUCLEOTIDE SEQUENCE [LARGE SCALE GENOMIC DNA]</scope>
    <source>
        <strain evidence="10 11">DKC-1</strain>
    </source>
</reference>
<name>A0ABW8KBR2_9GAMM</name>
<accession>A0ABW8KBR2</accession>
<evidence type="ECO:0000259" key="9">
    <source>
        <dbReference type="Pfam" id="PF25183"/>
    </source>
</evidence>
<organism evidence="10 11">
    <name type="scientific">Dyella agri</name>
    <dbReference type="NCBI Taxonomy" id="1926869"/>
    <lineage>
        <taxon>Bacteria</taxon>
        <taxon>Pseudomonadati</taxon>
        <taxon>Pseudomonadota</taxon>
        <taxon>Gammaproteobacteria</taxon>
        <taxon>Lysobacterales</taxon>
        <taxon>Rhodanobacteraceae</taxon>
        <taxon>Dyella</taxon>
    </lineage>
</organism>
<evidence type="ECO:0000256" key="5">
    <source>
        <dbReference type="ARBA" id="ARBA00023136"/>
    </source>
</evidence>
<evidence type="ECO:0000256" key="3">
    <source>
        <dbReference type="ARBA" id="ARBA00022452"/>
    </source>
</evidence>